<keyword evidence="4" id="KW-1185">Reference proteome</keyword>
<evidence type="ECO:0000259" key="1">
    <source>
        <dbReference type="Pfam" id="PF00534"/>
    </source>
</evidence>
<dbReference type="Pfam" id="PF00534">
    <property type="entry name" value="Glycos_transf_1"/>
    <property type="match status" value="1"/>
</dbReference>
<accession>A0ABU8RXN5</accession>
<dbReference type="PANTHER" id="PTHR45947:SF3">
    <property type="entry name" value="SULFOQUINOVOSYL TRANSFERASE SQD2"/>
    <property type="match status" value="1"/>
</dbReference>
<keyword evidence="3" id="KW-0808">Transferase</keyword>
<reference evidence="3 4" key="1">
    <citation type="submission" date="2024-03" db="EMBL/GenBank/DDBJ databases">
        <authorList>
            <person name="Jo J.-H."/>
        </authorList>
    </citation>
    <scope>NUCLEOTIDE SEQUENCE [LARGE SCALE GENOMIC DNA]</scope>
    <source>
        <strain evidence="3 4">PS1R-30</strain>
    </source>
</reference>
<dbReference type="InterPro" id="IPR050194">
    <property type="entry name" value="Glycosyltransferase_grp1"/>
</dbReference>
<dbReference type="InterPro" id="IPR001296">
    <property type="entry name" value="Glyco_trans_1"/>
</dbReference>
<dbReference type="Gene3D" id="3.40.50.2000">
    <property type="entry name" value="Glycogen Phosphorylase B"/>
    <property type="match status" value="2"/>
</dbReference>
<evidence type="ECO:0000259" key="2">
    <source>
        <dbReference type="Pfam" id="PF13439"/>
    </source>
</evidence>
<sequence length="373" mass="41422">MKILIVGKFYSPFRGGIEEVTQIVAEYSARYHDVTVLVNNHEAGESKEVLNGVTVIRRNQNFFLKGQPISFGMFREVRFADYDLINFHSPNPFTTALFLMRGLGQKVPPVVVIHHMEIFGRKLLRALSLPFVRHLIRRAETVIVTSKKNLDVSRDLPRQANYQVVPLGIKPEEYVLDAELIGEAKAWRRELSGDAPLVGFVGRIARYKGLGVLLRALVTLPGVHAVIGGTGEYFDEIQRIARELNITDRVHFLGRISHREKLRLLAAIDVFAFPSNEITEAFGLSQVEAMICGAPVVATNLPTGVTDVSIDRVTALLAEPGDVASFAHCLRTMLDDPRLAADLAARAKVHVMENLTADKVSARTLEVFHAAIK</sequence>
<evidence type="ECO:0000313" key="4">
    <source>
        <dbReference type="Proteomes" id="UP001361239"/>
    </source>
</evidence>
<feature type="domain" description="Glycosyltransferase subfamily 4-like N-terminal" evidence="2">
    <location>
        <begin position="15"/>
        <end position="172"/>
    </location>
</feature>
<name>A0ABU8RXN5_9SPHN</name>
<organism evidence="3 4">
    <name type="scientific">Novosphingobium anseongense</name>
    <dbReference type="NCBI Taxonomy" id="3133436"/>
    <lineage>
        <taxon>Bacteria</taxon>
        <taxon>Pseudomonadati</taxon>
        <taxon>Pseudomonadota</taxon>
        <taxon>Alphaproteobacteria</taxon>
        <taxon>Sphingomonadales</taxon>
        <taxon>Sphingomonadaceae</taxon>
        <taxon>Novosphingobium</taxon>
    </lineage>
</organism>
<dbReference type="Pfam" id="PF13439">
    <property type="entry name" value="Glyco_transf_4"/>
    <property type="match status" value="1"/>
</dbReference>
<dbReference type="Proteomes" id="UP001361239">
    <property type="component" value="Unassembled WGS sequence"/>
</dbReference>
<dbReference type="EMBL" id="JBBHJZ010000003">
    <property type="protein sequence ID" value="MEJ5977784.1"/>
    <property type="molecule type" value="Genomic_DNA"/>
</dbReference>
<dbReference type="EC" id="2.4.-.-" evidence="3"/>
<dbReference type="SUPFAM" id="SSF53756">
    <property type="entry name" value="UDP-Glycosyltransferase/glycogen phosphorylase"/>
    <property type="match status" value="1"/>
</dbReference>
<evidence type="ECO:0000313" key="3">
    <source>
        <dbReference type="EMBL" id="MEJ5977784.1"/>
    </source>
</evidence>
<comment type="caution">
    <text evidence="3">The sequence shown here is derived from an EMBL/GenBank/DDBJ whole genome shotgun (WGS) entry which is preliminary data.</text>
</comment>
<protein>
    <submittedName>
        <fullName evidence="3">Glycosyltransferase</fullName>
        <ecNumber evidence="3">2.4.-.-</ecNumber>
    </submittedName>
</protein>
<dbReference type="RefSeq" id="WP_339587739.1">
    <property type="nucleotide sequence ID" value="NZ_JBBHJZ010000003.1"/>
</dbReference>
<feature type="domain" description="Glycosyl transferase family 1" evidence="1">
    <location>
        <begin position="190"/>
        <end position="348"/>
    </location>
</feature>
<dbReference type="PANTHER" id="PTHR45947">
    <property type="entry name" value="SULFOQUINOVOSYL TRANSFERASE SQD2"/>
    <property type="match status" value="1"/>
</dbReference>
<proteinExistence type="predicted"/>
<dbReference type="GO" id="GO:0016757">
    <property type="term" value="F:glycosyltransferase activity"/>
    <property type="evidence" value="ECO:0007669"/>
    <property type="project" value="UniProtKB-KW"/>
</dbReference>
<keyword evidence="3" id="KW-0328">Glycosyltransferase</keyword>
<dbReference type="InterPro" id="IPR028098">
    <property type="entry name" value="Glyco_trans_4-like_N"/>
</dbReference>
<gene>
    <name evidence="3" type="ORF">WG901_14135</name>
</gene>